<dbReference type="SUPFAM" id="SSF53850">
    <property type="entry name" value="Periplasmic binding protein-like II"/>
    <property type="match status" value="1"/>
</dbReference>
<keyword evidence="2" id="KW-1185">Reference proteome</keyword>
<evidence type="ECO:0000313" key="1">
    <source>
        <dbReference type="EMBL" id="AMJ75168.1"/>
    </source>
</evidence>
<reference evidence="1 2" key="1">
    <citation type="submission" date="2015-12" db="EMBL/GenBank/DDBJ databases">
        <title>Intraspecies pangenome expansion in the marine bacterium Alteromonas.</title>
        <authorList>
            <person name="Lopez-Perez M."/>
            <person name="Rodriguez-Valera F."/>
        </authorList>
    </citation>
    <scope>NUCLEOTIDE SEQUENCE [LARGE SCALE GENOMIC DNA]</scope>
    <source>
        <strain evidence="1 2">LMG 21861</strain>
    </source>
</reference>
<proteinExistence type="predicted"/>
<dbReference type="Proteomes" id="UP000056750">
    <property type="component" value="Chromosome"/>
</dbReference>
<sequence>MKIPLLTSTLYIFILIHKKFMQILKLLSTALFFSFICSADCLANGADDSPMLIGYIGHPRVVSHYNDIIARTYSKLGISVEFIEVGGERGLRLLDEGVTDADTIRYELAANDFSNFFVVHPVIAKGATILLCMRDSPCVANILSNPKIAIAATTRFNVNTDHCGLVITADIREYDRFDQVVNLLVSGRYDYALLPTDFSDEATFKNLGAQHLVIVEHDIVHVVNNKYLHLQEDLSEALSAVLKEVNAITTRN</sequence>
<dbReference type="EMBL" id="CP013926">
    <property type="protein sequence ID" value="AMJ75168.1"/>
    <property type="molecule type" value="Genomic_DNA"/>
</dbReference>
<evidence type="ECO:0000313" key="2">
    <source>
        <dbReference type="Proteomes" id="UP000056750"/>
    </source>
</evidence>
<protein>
    <recommendedName>
        <fullName evidence="3">Solute-binding protein family 3/N-terminal domain-containing protein</fullName>
    </recommendedName>
</protein>
<name>A0ABM5YLC3_9ALTE</name>
<accession>A0ABM5YLC3</accession>
<evidence type="ECO:0008006" key="3">
    <source>
        <dbReference type="Google" id="ProtNLM"/>
    </source>
</evidence>
<organism evidence="1 2">
    <name type="scientific">Alteromonas stellipolaris</name>
    <dbReference type="NCBI Taxonomy" id="233316"/>
    <lineage>
        <taxon>Bacteria</taxon>
        <taxon>Pseudomonadati</taxon>
        <taxon>Pseudomonadota</taxon>
        <taxon>Gammaproteobacteria</taxon>
        <taxon>Alteromonadales</taxon>
        <taxon>Alteromonadaceae</taxon>
        <taxon>Alteromonas/Salinimonas group</taxon>
        <taxon>Alteromonas</taxon>
    </lineage>
</organism>
<gene>
    <name evidence="1" type="ORF">AVL57_15070</name>
</gene>